<gene>
    <name evidence="1" type="ORF">FJW00_19580</name>
</gene>
<name>A0ABY2Z8N2_9GAMM</name>
<protein>
    <submittedName>
        <fullName evidence="1">DUF2498 family protein</fullName>
    </submittedName>
</protein>
<dbReference type="GeneID" id="93532982"/>
<accession>A0ABY2Z8N2</accession>
<dbReference type="Proteomes" id="UP000316142">
    <property type="component" value="Unassembled WGS sequence"/>
</dbReference>
<comment type="caution">
    <text evidence="1">The sequence shown here is derived from an EMBL/GenBank/DDBJ whole genome shotgun (WGS) entry which is preliminary data.</text>
</comment>
<sequence length="82" mass="9109">MQTPTQAISRQALLEKANALIKEHDDYLAGMQADDVSQQGDVLVFRGPFFLDDQGLPTAKTTAVFNVFKHLAVVLSPHYHLE</sequence>
<dbReference type="Pfam" id="PF10692">
    <property type="entry name" value="DUF2498"/>
    <property type="match status" value="1"/>
</dbReference>
<keyword evidence="2" id="KW-1185">Reference proteome</keyword>
<dbReference type="InterPro" id="IPR019633">
    <property type="entry name" value="DUF2498"/>
</dbReference>
<evidence type="ECO:0000313" key="2">
    <source>
        <dbReference type="Proteomes" id="UP000316142"/>
    </source>
</evidence>
<reference evidence="1 2" key="1">
    <citation type="submission" date="2019-06" db="EMBL/GenBank/DDBJ databases">
        <title>Taxogenomics and systematics of the genus Pantoea.</title>
        <authorList>
            <person name="Tambong J.T."/>
        </authorList>
    </citation>
    <scope>NUCLEOTIDE SEQUENCE [LARGE SCALE GENOMIC DNA]</scope>
    <source>
        <strain evidence="1 2">LMG 2558</strain>
    </source>
</reference>
<dbReference type="EMBL" id="VHIZ01000056">
    <property type="protein sequence ID" value="TPV22374.1"/>
    <property type="molecule type" value="Genomic_DNA"/>
</dbReference>
<evidence type="ECO:0000313" key="1">
    <source>
        <dbReference type="EMBL" id="TPV22374.1"/>
    </source>
</evidence>
<dbReference type="Gene3D" id="3.30.300.360">
    <property type="entry name" value="Protein of unknown function (DUF2498)"/>
    <property type="match status" value="1"/>
</dbReference>
<dbReference type="InterPro" id="IPR038191">
    <property type="entry name" value="YciN_sf"/>
</dbReference>
<dbReference type="NCBIfam" id="NF008265">
    <property type="entry name" value="PRK11037.1"/>
    <property type="match status" value="1"/>
</dbReference>
<proteinExistence type="predicted"/>
<dbReference type="RefSeq" id="WP_009089962.1">
    <property type="nucleotide sequence ID" value="NZ_CP110473.1"/>
</dbReference>
<organism evidence="1 2">
    <name type="scientific">Pantoea anthophila</name>
    <dbReference type="NCBI Taxonomy" id="470931"/>
    <lineage>
        <taxon>Bacteria</taxon>
        <taxon>Pseudomonadati</taxon>
        <taxon>Pseudomonadota</taxon>
        <taxon>Gammaproteobacteria</taxon>
        <taxon>Enterobacterales</taxon>
        <taxon>Erwiniaceae</taxon>
        <taxon>Pantoea</taxon>
    </lineage>
</organism>